<sequence>MTRLTVRPGIPYRLGEGDAAVALALKEVSDDPPVATVGVVRNRRTVEHELRLGDHVELAGLAWTVVRVEASPRPRVDLEAAT</sequence>
<dbReference type="EMBL" id="BJUB01000013">
    <property type="protein sequence ID" value="GEK23043.1"/>
    <property type="molecule type" value="Genomic_DNA"/>
</dbReference>
<keyword evidence="2" id="KW-1185">Reference proteome</keyword>
<reference evidence="1 2" key="1">
    <citation type="submission" date="2019-07" db="EMBL/GenBank/DDBJ databases">
        <title>Whole genome shotgun sequence of Cellulomonas xylanilytica NBRC 101102.</title>
        <authorList>
            <person name="Hosoyama A."/>
            <person name="Uohara A."/>
            <person name="Ohji S."/>
            <person name="Ichikawa N."/>
        </authorList>
    </citation>
    <scope>NUCLEOTIDE SEQUENCE [LARGE SCALE GENOMIC DNA]</scope>
    <source>
        <strain evidence="1 2">NBRC 101102</strain>
    </source>
</reference>
<dbReference type="RefSeq" id="WP_146930169.1">
    <property type="nucleotide sequence ID" value="NZ_BJUB01000013.1"/>
</dbReference>
<protein>
    <submittedName>
        <fullName evidence="1">Uncharacterized protein</fullName>
    </submittedName>
</protein>
<dbReference type="OrthoDB" id="5007400at2"/>
<evidence type="ECO:0000313" key="2">
    <source>
        <dbReference type="Proteomes" id="UP000321118"/>
    </source>
</evidence>
<evidence type="ECO:0000313" key="1">
    <source>
        <dbReference type="EMBL" id="GEK23043.1"/>
    </source>
</evidence>
<dbReference type="Proteomes" id="UP000321118">
    <property type="component" value="Unassembled WGS sequence"/>
</dbReference>
<proteinExistence type="predicted"/>
<organism evidence="1 2">
    <name type="scientific">Cellulomonas xylanilytica</name>
    <dbReference type="NCBI Taxonomy" id="233583"/>
    <lineage>
        <taxon>Bacteria</taxon>
        <taxon>Bacillati</taxon>
        <taxon>Actinomycetota</taxon>
        <taxon>Actinomycetes</taxon>
        <taxon>Micrococcales</taxon>
        <taxon>Cellulomonadaceae</taxon>
        <taxon>Cellulomonas</taxon>
    </lineage>
</organism>
<comment type="caution">
    <text evidence="1">The sequence shown here is derived from an EMBL/GenBank/DDBJ whole genome shotgun (WGS) entry which is preliminary data.</text>
</comment>
<gene>
    <name evidence="1" type="ORF">CXY01_35630</name>
</gene>
<dbReference type="AlphaFoldDB" id="A0A510V841"/>
<name>A0A510V841_9CELL</name>
<dbReference type="InterPro" id="IPR045642">
    <property type="entry name" value="DUF6406"/>
</dbReference>
<dbReference type="Pfam" id="PF19944">
    <property type="entry name" value="DUF6406"/>
    <property type="match status" value="1"/>
</dbReference>
<accession>A0A510V841</accession>